<dbReference type="GeneID" id="66564404"/>
<dbReference type="Proteomes" id="UP000231901">
    <property type="component" value="Chromosome"/>
</dbReference>
<name>A0A2K8QLX5_9GAMM</name>
<evidence type="ECO:0000313" key="5">
    <source>
        <dbReference type="Proteomes" id="UP000231901"/>
    </source>
</evidence>
<keyword evidence="5" id="KW-1185">Reference proteome</keyword>
<organism evidence="4 5">
    <name type="scientific">Dickeya fangzhongdai</name>
    <dbReference type="NCBI Taxonomy" id="1778540"/>
    <lineage>
        <taxon>Bacteria</taxon>
        <taxon>Pseudomonadati</taxon>
        <taxon>Pseudomonadota</taxon>
        <taxon>Gammaproteobacteria</taxon>
        <taxon>Enterobacterales</taxon>
        <taxon>Pectobacteriaceae</taxon>
        <taxon>Dickeya</taxon>
    </lineage>
</organism>
<keyword evidence="2" id="KW-1133">Transmembrane helix</keyword>
<feature type="chain" id="PRO_5014791320" evidence="3">
    <location>
        <begin position="26"/>
        <end position="334"/>
    </location>
</feature>
<evidence type="ECO:0000256" key="2">
    <source>
        <dbReference type="SAM" id="Phobius"/>
    </source>
</evidence>
<feature type="transmembrane region" description="Helical" evidence="2">
    <location>
        <begin position="262"/>
        <end position="290"/>
    </location>
</feature>
<dbReference type="InterPro" id="IPR018682">
    <property type="entry name" value="DUF2167_membr"/>
</dbReference>
<reference evidence="5" key="1">
    <citation type="journal article" date="2018" name="Genome Announc.">
        <title>Complete genome sequence of a Dickeya fangzhongdai type strain causing bleeding canker of pear tree trunks.</title>
        <authorList>
            <person name="Zhao Y."/>
            <person name="Tian Y."/>
            <person name="Li X."/>
            <person name="Hu B."/>
        </authorList>
    </citation>
    <scope>NUCLEOTIDE SEQUENCE [LARGE SCALE GENOMIC DNA]</scope>
    <source>
        <strain evidence="5">DSM 101947</strain>
    </source>
</reference>
<gene>
    <name evidence="4" type="ORF">CVE23_08660</name>
</gene>
<dbReference type="KEGG" id="dfn:CVE23_08660"/>
<keyword evidence="3" id="KW-0732">Signal</keyword>
<feature type="region of interest" description="Disordered" evidence="1">
    <location>
        <begin position="296"/>
        <end position="334"/>
    </location>
</feature>
<dbReference type="AlphaFoldDB" id="A0A2K8QLX5"/>
<keyword evidence="2" id="KW-0472">Membrane</keyword>
<feature type="signal peptide" evidence="3">
    <location>
        <begin position="1"/>
        <end position="25"/>
    </location>
</feature>
<evidence type="ECO:0000256" key="1">
    <source>
        <dbReference type="SAM" id="MobiDB-lite"/>
    </source>
</evidence>
<accession>A0A2K8QLX5</accession>
<evidence type="ECO:0000256" key="3">
    <source>
        <dbReference type="SAM" id="SignalP"/>
    </source>
</evidence>
<dbReference type="RefSeq" id="WP_100849331.1">
    <property type="nucleotide sequence ID" value="NZ_BMJF01000001.1"/>
</dbReference>
<dbReference type="EMBL" id="CP025003">
    <property type="protein sequence ID" value="ATZ94028.1"/>
    <property type="molecule type" value="Genomic_DNA"/>
</dbReference>
<sequence>MALSVRLISQLALIFLLSFSLRSMAADNAAPQVHSALDNAVEAMQRAGVEGPKEIGLGNQAVLKLPQGFVYIPVREARVFMRELGNYVGGNFYGLVLHPDIDGFISIDYTSSGYIKDDDAKEWNADELLDNLKEGTREANKERVKKGIASIEILGWIEKPNYEQATHRLVWSAALRDEGSNMAENDQGVNYNTYLLGREGYLSLNLVTNRGTVNEEKPKARQLLNAVTFNNGKRYSDFNASTDRVAEYGLAALIGGIAAKKLGLLAMMGVAFVKFWKIILVGIFAVGAIFRKLFSGKKKPQPAQDDAGNETVPETSAEIVPETATVTEKEQQKV</sequence>
<keyword evidence="2" id="KW-0812">Transmembrane</keyword>
<proteinExistence type="predicted"/>
<dbReference type="Pfam" id="PF09935">
    <property type="entry name" value="DUF2167"/>
    <property type="match status" value="1"/>
</dbReference>
<evidence type="ECO:0000313" key="4">
    <source>
        <dbReference type="EMBL" id="ATZ94028.1"/>
    </source>
</evidence>
<protein>
    <submittedName>
        <fullName evidence="4">DUF2167 domain-containing protein</fullName>
    </submittedName>
</protein>